<protein>
    <submittedName>
        <fullName evidence="1">Uncharacterized protein</fullName>
    </submittedName>
</protein>
<keyword evidence="2" id="KW-1185">Reference proteome</keyword>
<evidence type="ECO:0000313" key="2">
    <source>
        <dbReference type="Proteomes" id="UP000295277"/>
    </source>
</evidence>
<evidence type="ECO:0000313" key="1">
    <source>
        <dbReference type="EMBL" id="TCM77622.1"/>
    </source>
</evidence>
<reference evidence="1 2" key="1">
    <citation type="submission" date="2019-03" db="EMBL/GenBank/DDBJ databases">
        <title>Genomic Encyclopedia of Type Strains, Phase IV (KMG-IV): sequencing the most valuable type-strain genomes for metagenomic binning, comparative biology and taxonomic classification.</title>
        <authorList>
            <person name="Goeker M."/>
        </authorList>
    </citation>
    <scope>NUCLEOTIDE SEQUENCE [LARGE SCALE GENOMIC DNA]</scope>
    <source>
        <strain evidence="1 2">DSM 21153</strain>
    </source>
</reference>
<comment type="caution">
    <text evidence="1">The sequence shown here is derived from an EMBL/GenBank/DDBJ whole genome shotgun (WGS) entry which is preliminary data.</text>
</comment>
<dbReference type="EMBL" id="SLVM01000029">
    <property type="protein sequence ID" value="TCM77622.1"/>
    <property type="molecule type" value="Genomic_DNA"/>
</dbReference>
<proteinExistence type="predicted"/>
<organism evidence="1 2">
    <name type="scientific">Rhodovulum steppense</name>
    <dbReference type="NCBI Taxonomy" id="540251"/>
    <lineage>
        <taxon>Bacteria</taxon>
        <taxon>Pseudomonadati</taxon>
        <taxon>Pseudomonadota</taxon>
        <taxon>Alphaproteobacteria</taxon>
        <taxon>Rhodobacterales</taxon>
        <taxon>Paracoccaceae</taxon>
        <taxon>Rhodovulum</taxon>
    </lineage>
</organism>
<gene>
    <name evidence="1" type="ORF">EV216_12949</name>
</gene>
<accession>A0A4R1YKT0</accession>
<sequence>MAAKTEDRNVLVCVPLMASQIEDARGMSRALAEFPTIAWNYADRIHALLSGDASGEAVGQELAQLVHGLRIDAERAHVAALGLRPMVEAAKIVDPKGQEGERPQ</sequence>
<dbReference type="RefSeq" id="WP_132696469.1">
    <property type="nucleotide sequence ID" value="NZ_SLVM01000029.1"/>
</dbReference>
<name>A0A4R1YKT0_9RHOB</name>
<dbReference type="Proteomes" id="UP000295277">
    <property type="component" value="Unassembled WGS sequence"/>
</dbReference>
<dbReference type="OrthoDB" id="7871314at2"/>
<dbReference type="AlphaFoldDB" id="A0A4R1YKT0"/>